<organism evidence="2 3">
    <name type="scientific">Aspergillus granulosus</name>
    <dbReference type="NCBI Taxonomy" id="176169"/>
    <lineage>
        <taxon>Eukaryota</taxon>
        <taxon>Fungi</taxon>
        <taxon>Dikarya</taxon>
        <taxon>Ascomycota</taxon>
        <taxon>Pezizomycotina</taxon>
        <taxon>Eurotiomycetes</taxon>
        <taxon>Eurotiomycetidae</taxon>
        <taxon>Eurotiales</taxon>
        <taxon>Aspergillaceae</taxon>
        <taxon>Aspergillus</taxon>
        <taxon>Aspergillus subgen. Nidulantes</taxon>
    </lineage>
</organism>
<name>A0ABR4I540_9EURO</name>
<evidence type="ECO:0000313" key="3">
    <source>
        <dbReference type="Proteomes" id="UP001610334"/>
    </source>
</evidence>
<protein>
    <submittedName>
        <fullName evidence="2">Uncharacterized protein</fullName>
    </submittedName>
</protein>
<dbReference type="Proteomes" id="UP001610334">
    <property type="component" value="Unassembled WGS sequence"/>
</dbReference>
<accession>A0ABR4I540</accession>
<proteinExistence type="predicted"/>
<dbReference type="EMBL" id="JBFXLT010000001">
    <property type="protein sequence ID" value="KAL2822874.1"/>
    <property type="molecule type" value="Genomic_DNA"/>
</dbReference>
<comment type="caution">
    <text evidence="2">The sequence shown here is derived from an EMBL/GenBank/DDBJ whole genome shotgun (WGS) entry which is preliminary data.</text>
</comment>
<keyword evidence="3" id="KW-1185">Reference proteome</keyword>
<evidence type="ECO:0000256" key="1">
    <source>
        <dbReference type="SAM" id="SignalP"/>
    </source>
</evidence>
<evidence type="ECO:0000313" key="2">
    <source>
        <dbReference type="EMBL" id="KAL2822874.1"/>
    </source>
</evidence>
<sequence length="85" mass="9132">MHFFTKTTLLALATLVPLALTQSEPVSTGISVGSPCDSSIHGQYQCAADHASIIICHLGTWETTSVCGPECCAYNEVNYLPFCYC</sequence>
<feature type="chain" id="PRO_5046067657" evidence="1">
    <location>
        <begin position="24"/>
        <end position="85"/>
    </location>
</feature>
<feature type="signal peptide" evidence="1">
    <location>
        <begin position="1"/>
        <end position="23"/>
    </location>
</feature>
<keyword evidence="1" id="KW-0732">Signal</keyword>
<gene>
    <name evidence="2" type="ORF">BJX63DRAFT_375715</name>
</gene>
<reference evidence="2 3" key="1">
    <citation type="submission" date="2024-07" db="EMBL/GenBank/DDBJ databases">
        <title>Section-level genome sequencing and comparative genomics of Aspergillus sections Usti and Cavernicolus.</title>
        <authorList>
            <consortium name="Lawrence Berkeley National Laboratory"/>
            <person name="Nybo J.L."/>
            <person name="Vesth T.C."/>
            <person name="Theobald S."/>
            <person name="Frisvad J.C."/>
            <person name="Larsen T.O."/>
            <person name="Kjaerboelling I."/>
            <person name="Rothschild-Mancinelli K."/>
            <person name="Lyhne E.K."/>
            <person name="Kogle M.E."/>
            <person name="Barry K."/>
            <person name="Clum A."/>
            <person name="Na H."/>
            <person name="Ledsgaard L."/>
            <person name="Lin J."/>
            <person name="Lipzen A."/>
            <person name="Kuo A."/>
            <person name="Riley R."/>
            <person name="Mondo S."/>
            <person name="Labutti K."/>
            <person name="Haridas S."/>
            <person name="Pangalinan J."/>
            <person name="Salamov A.A."/>
            <person name="Simmons B.A."/>
            <person name="Magnuson J.K."/>
            <person name="Chen J."/>
            <person name="Drula E."/>
            <person name="Henrissat B."/>
            <person name="Wiebenga A."/>
            <person name="Lubbers R.J."/>
            <person name="Gomes A.C."/>
            <person name="Makela M.R."/>
            <person name="Stajich J."/>
            <person name="Grigoriev I.V."/>
            <person name="Mortensen U.H."/>
            <person name="De Vries R.P."/>
            <person name="Baker S.E."/>
            <person name="Andersen M.R."/>
        </authorList>
    </citation>
    <scope>NUCLEOTIDE SEQUENCE [LARGE SCALE GENOMIC DNA]</scope>
    <source>
        <strain evidence="2 3">CBS 588.65</strain>
    </source>
</reference>